<evidence type="ECO:0000313" key="1">
    <source>
        <dbReference type="EMBL" id="CCQ35059.1"/>
    </source>
</evidence>
<dbReference type="Proteomes" id="UP000015381">
    <property type="component" value="Plasmid pHTIA"/>
</dbReference>
<reference evidence="1 2" key="1">
    <citation type="journal article" date="2014" name="Environ. Microbiol.">
        <title>Halorhabdus tiamatea: proteogenomics and glycosidase activity measurements identify the first cultivated euryarchaeon from a deep-sea anoxic brine lake as potential polysaccharide degrader.</title>
        <authorList>
            <person name="Werner J."/>
            <person name="Ferrer M."/>
            <person name="Michel G."/>
            <person name="Mann A.J."/>
            <person name="Huang S."/>
            <person name="Juarez S."/>
            <person name="Ciordia S."/>
            <person name="Albar J.P."/>
            <person name="Alcaide M."/>
            <person name="La Cono V."/>
            <person name="Yakimov M.M."/>
            <person name="Antunes A."/>
            <person name="Taborda M."/>
            <person name="Da Costa M.S."/>
            <person name="Amann R.I."/>
            <person name="Gloeckner F.O."/>
            <person name="Golyshina O.V."/>
            <person name="Golyshin P.N."/>
            <person name="Teeling H."/>
        </authorList>
    </citation>
    <scope>NUCLEOTIDE SEQUENCE [LARGE SCALE GENOMIC DNA]</scope>
    <source>
        <strain evidence="2">SARL4B</strain>
        <plasmid evidence="1">pHTIA</plasmid>
    </source>
</reference>
<dbReference type="AlphaFoldDB" id="S6CVD1"/>
<dbReference type="EMBL" id="HF571521">
    <property type="protein sequence ID" value="CCQ35059.1"/>
    <property type="molecule type" value="Genomic_DNA"/>
</dbReference>
<proteinExistence type="predicted"/>
<keyword evidence="1" id="KW-0614">Plasmid</keyword>
<dbReference type="KEGG" id="hti:HTIA_p2957"/>
<geneLocation type="plasmid" evidence="1 2">
    <name>pHTIA</name>
</geneLocation>
<keyword evidence="2" id="KW-1185">Reference proteome</keyword>
<gene>
    <name evidence="1" type="ORF">HTIA_p2957</name>
</gene>
<protein>
    <submittedName>
        <fullName evidence="1">Uncharacterized protein</fullName>
    </submittedName>
</protein>
<name>S6CVD1_9EURY</name>
<organism evidence="1 2">
    <name type="scientific">Halorhabdus tiamatea SARL4B</name>
    <dbReference type="NCBI Taxonomy" id="1033806"/>
    <lineage>
        <taxon>Archaea</taxon>
        <taxon>Methanobacteriati</taxon>
        <taxon>Methanobacteriota</taxon>
        <taxon>Stenosarchaea group</taxon>
        <taxon>Halobacteria</taxon>
        <taxon>Halobacteriales</taxon>
        <taxon>Haloarculaceae</taxon>
        <taxon>Halorhabdus</taxon>
    </lineage>
</organism>
<accession>S6CVD1</accession>
<sequence length="225" mass="26488">MRNIDRFYKSWDFKDNDQQPNTTQFLKEVAEEDEEKAVGVMKRIYTLADTDSDTLNKYPALDILENEDPGTGVLHSTFRSERFLDIDNVPGTFYPDLVEDINQCYRIGVNDATLVLTRKLLENLLIDLLRDQYGKQEIELYYLPENRRFRKFSDLINTFEENLDDFQHRSGGLDSDFINELDAFRQNANAEAHSIETNITEDEMKDYREQARHAVQILFRINQNL</sequence>
<dbReference type="HOGENOM" id="CLU_1072052_0_0_2"/>
<evidence type="ECO:0000313" key="2">
    <source>
        <dbReference type="Proteomes" id="UP000015381"/>
    </source>
</evidence>